<dbReference type="FunFam" id="1.20.140.40:FF:000008">
    <property type="entry name" value="Invertase/pectin methylesterase inhibitor family protein"/>
    <property type="match status" value="1"/>
</dbReference>
<dbReference type="SMART" id="SM00856">
    <property type="entry name" value="PMEI"/>
    <property type="match status" value="1"/>
</dbReference>
<dbReference type="GO" id="GO:0046910">
    <property type="term" value="F:pectinesterase inhibitor activity"/>
    <property type="evidence" value="ECO:0007669"/>
    <property type="project" value="InterPro"/>
</dbReference>
<evidence type="ECO:0000256" key="3">
    <source>
        <dbReference type="ARBA" id="ARBA00038471"/>
    </source>
</evidence>
<dbReference type="InterPro" id="IPR035513">
    <property type="entry name" value="Invertase/methylesterase_inhib"/>
</dbReference>
<evidence type="ECO:0000259" key="4">
    <source>
        <dbReference type="SMART" id="SM00856"/>
    </source>
</evidence>
<gene>
    <name evidence="5" type="ORF">AN1_LOCUS4146</name>
</gene>
<proteinExistence type="inferred from homology"/>
<dbReference type="InterPro" id="IPR034086">
    <property type="entry name" value="PMEI_plant"/>
</dbReference>
<name>A0A654EIM2_ARATH</name>
<dbReference type="EMBL" id="CACRSJ010000104">
    <property type="protein sequence ID" value="VYS48665.1"/>
    <property type="molecule type" value="Genomic_DNA"/>
</dbReference>
<dbReference type="InterPro" id="IPR052421">
    <property type="entry name" value="PCW_Enzyme_Inhibitor"/>
</dbReference>
<dbReference type="ExpressionAtlas" id="A0A654EIM2">
    <property type="expression patterns" value="baseline and differential"/>
</dbReference>
<sequence length="157" mass="17697">MAVNTSFCYEFMKSIPQIATLDIYDLTKFLINYDFQITLDLTKHFQSLTNNTTDRSSKDSYKLCLDLFSLIDPLETALKALAANDYDTLNTNIGVMSQYAEECGSELSSIIKPISKLSKGVSIVENVSDIVLVISECFLRKKKIRCKKSLPKSIIMN</sequence>
<evidence type="ECO:0000313" key="6">
    <source>
        <dbReference type="Proteomes" id="UP000426265"/>
    </source>
</evidence>
<comment type="similarity">
    <text evidence="3">Belongs to the PMEI family.</text>
</comment>
<evidence type="ECO:0000256" key="1">
    <source>
        <dbReference type="ARBA" id="ARBA00022729"/>
    </source>
</evidence>
<dbReference type="SUPFAM" id="SSF101148">
    <property type="entry name" value="Plant invertase/pectin methylesterase inhibitor"/>
    <property type="match status" value="1"/>
</dbReference>
<reference evidence="5 6" key="1">
    <citation type="submission" date="2019-11" db="EMBL/GenBank/DDBJ databases">
        <authorList>
            <person name="Jiao W.-B."/>
            <person name="Schneeberger K."/>
        </authorList>
    </citation>
    <scope>NUCLEOTIDE SEQUENCE [LARGE SCALE GENOMIC DNA]</scope>
    <source>
        <strain evidence="6">cv. An-1</strain>
    </source>
</reference>
<dbReference type="AlphaFoldDB" id="A0A654EIM2"/>
<dbReference type="PANTHER" id="PTHR36710:SF17">
    <property type="entry name" value="PLANT INVERTASE_PECTIN METHYLESTERASE INHIBITOR SUPERFAMILY PROTEIN"/>
    <property type="match status" value="1"/>
</dbReference>
<protein>
    <recommendedName>
        <fullName evidence="4">Pectinesterase inhibitor domain-containing protein</fullName>
    </recommendedName>
</protein>
<dbReference type="Gene3D" id="1.20.140.40">
    <property type="entry name" value="Invertase/pectin methylesterase inhibitor family protein"/>
    <property type="match status" value="1"/>
</dbReference>
<organism evidence="5 6">
    <name type="scientific">Arabidopsis thaliana</name>
    <name type="common">Mouse-ear cress</name>
    <dbReference type="NCBI Taxonomy" id="3702"/>
    <lineage>
        <taxon>Eukaryota</taxon>
        <taxon>Viridiplantae</taxon>
        <taxon>Streptophyta</taxon>
        <taxon>Embryophyta</taxon>
        <taxon>Tracheophyta</taxon>
        <taxon>Spermatophyta</taxon>
        <taxon>Magnoliopsida</taxon>
        <taxon>eudicotyledons</taxon>
        <taxon>Gunneridae</taxon>
        <taxon>Pentapetalae</taxon>
        <taxon>rosids</taxon>
        <taxon>malvids</taxon>
        <taxon>Brassicales</taxon>
        <taxon>Brassicaceae</taxon>
        <taxon>Camelineae</taxon>
        <taxon>Arabidopsis</taxon>
    </lineage>
</organism>
<dbReference type="NCBIfam" id="TIGR01614">
    <property type="entry name" value="PME_inhib"/>
    <property type="match status" value="1"/>
</dbReference>
<dbReference type="PANTHER" id="PTHR36710">
    <property type="entry name" value="PECTINESTERASE INHIBITOR-LIKE"/>
    <property type="match status" value="1"/>
</dbReference>
<feature type="domain" description="Pectinesterase inhibitor" evidence="4">
    <location>
        <begin position="2"/>
        <end position="134"/>
    </location>
</feature>
<keyword evidence="2" id="KW-1015">Disulfide bond</keyword>
<evidence type="ECO:0000313" key="5">
    <source>
        <dbReference type="EMBL" id="VYS48665.1"/>
    </source>
</evidence>
<keyword evidence="1" id="KW-0732">Signal</keyword>
<accession>A0A654EIM2</accession>
<dbReference type="Proteomes" id="UP000426265">
    <property type="component" value="Unassembled WGS sequence"/>
</dbReference>
<dbReference type="InterPro" id="IPR006501">
    <property type="entry name" value="Pectinesterase_inhib_dom"/>
</dbReference>
<dbReference type="CDD" id="cd15797">
    <property type="entry name" value="PMEI"/>
    <property type="match status" value="1"/>
</dbReference>
<evidence type="ECO:0000256" key="2">
    <source>
        <dbReference type="ARBA" id="ARBA00023157"/>
    </source>
</evidence>